<sequence length="432" mass="48952">MPSQPGIFAQLPIEILSDVACTLIQHHNPAISPVKSKDAKDLQYADLCPLQRICSMNGLFGAVARDTTLDELSLGEHGQARLFNGFTITRRYDSSSFTNDLLNGRRIHTLTVTFSHPTQRLIAKQVAAYVKAAKYTVQNIYLHSLDNLSREQAKTVLAATPAVQRIFIQAVSGKRNLDCVSPELDKTINEFLVRILKKGHPHMAIDMPSYKTQPALVDHIVDAFTNQRLKEAHFSSIHLSKTALCQLYNHWRSSNVNYLTHGKITGNPPKKNLEELRKVLETFGAEKYGDARHVELVHPFSKSEGRLCTIFFYLYGSFSINFRVDKEKQTHWHSSLKFVADPGGKRSKAETDLKKFLFNDNLNTTHKKSVSANKQLYERVHAMRETTMNIQGILTYQELYFLIKSVDSLLKCRTTLMSPTPLLSTSMTAWTR</sequence>
<dbReference type="Proteomes" id="UP001175271">
    <property type="component" value="Unassembled WGS sequence"/>
</dbReference>
<comment type="caution">
    <text evidence="1">The sequence shown here is derived from an EMBL/GenBank/DDBJ whole genome shotgun (WGS) entry which is preliminary data.</text>
</comment>
<protein>
    <submittedName>
        <fullName evidence="1">Uncharacterized protein</fullName>
    </submittedName>
</protein>
<gene>
    <name evidence="1" type="ORF">QR680_011288</name>
</gene>
<keyword evidence="2" id="KW-1185">Reference proteome</keyword>
<organism evidence="1 2">
    <name type="scientific">Steinernema hermaphroditum</name>
    <dbReference type="NCBI Taxonomy" id="289476"/>
    <lineage>
        <taxon>Eukaryota</taxon>
        <taxon>Metazoa</taxon>
        <taxon>Ecdysozoa</taxon>
        <taxon>Nematoda</taxon>
        <taxon>Chromadorea</taxon>
        <taxon>Rhabditida</taxon>
        <taxon>Tylenchina</taxon>
        <taxon>Panagrolaimomorpha</taxon>
        <taxon>Strongyloidoidea</taxon>
        <taxon>Steinernematidae</taxon>
        <taxon>Steinernema</taxon>
    </lineage>
</organism>
<dbReference type="AlphaFoldDB" id="A0AA39MD35"/>
<proteinExistence type="predicted"/>
<evidence type="ECO:0000313" key="1">
    <source>
        <dbReference type="EMBL" id="KAK0429274.1"/>
    </source>
</evidence>
<reference evidence="1" key="1">
    <citation type="submission" date="2023-06" db="EMBL/GenBank/DDBJ databases">
        <title>Genomic analysis of the entomopathogenic nematode Steinernema hermaphroditum.</title>
        <authorList>
            <person name="Schwarz E.M."/>
            <person name="Heppert J.K."/>
            <person name="Baniya A."/>
            <person name="Schwartz H.T."/>
            <person name="Tan C.-H."/>
            <person name="Antoshechkin I."/>
            <person name="Sternberg P.W."/>
            <person name="Goodrich-Blair H."/>
            <person name="Dillman A.R."/>
        </authorList>
    </citation>
    <scope>NUCLEOTIDE SEQUENCE</scope>
    <source>
        <strain evidence="1">PS9179</strain>
        <tissue evidence="1">Whole animal</tissue>
    </source>
</reference>
<dbReference type="EMBL" id="JAUCMV010000001">
    <property type="protein sequence ID" value="KAK0429274.1"/>
    <property type="molecule type" value="Genomic_DNA"/>
</dbReference>
<name>A0AA39MD35_9BILA</name>
<accession>A0AA39MD35</accession>
<evidence type="ECO:0000313" key="2">
    <source>
        <dbReference type="Proteomes" id="UP001175271"/>
    </source>
</evidence>